<keyword evidence="2" id="KW-1185">Reference proteome</keyword>
<organism evidence="1 2">
    <name type="scientific">Pontibacter ummariensis</name>
    <dbReference type="NCBI Taxonomy" id="1610492"/>
    <lineage>
        <taxon>Bacteria</taxon>
        <taxon>Pseudomonadati</taxon>
        <taxon>Bacteroidota</taxon>
        <taxon>Cytophagia</taxon>
        <taxon>Cytophagales</taxon>
        <taxon>Hymenobacteraceae</taxon>
        <taxon>Pontibacter</taxon>
    </lineage>
</organism>
<dbReference type="PROSITE" id="PS51257">
    <property type="entry name" value="PROKAR_LIPOPROTEIN"/>
    <property type="match status" value="1"/>
</dbReference>
<gene>
    <name evidence="1" type="ORF">SAMN06296052_12831</name>
</gene>
<protein>
    <submittedName>
        <fullName evidence="1">Uncharacterized protein</fullName>
    </submittedName>
</protein>
<proteinExistence type="predicted"/>
<reference evidence="2" key="1">
    <citation type="submission" date="2017-06" db="EMBL/GenBank/DDBJ databases">
        <authorList>
            <person name="Varghese N."/>
            <person name="Submissions S."/>
        </authorList>
    </citation>
    <scope>NUCLEOTIDE SEQUENCE [LARGE SCALE GENOMIC DNA]</scope>
    <source>
        <strain evidence="2">NKM1</strain>
    </source>
</reference>
<sequence>MGMKHIQQGLMVFCILIALGMSSCRTSNEAGTVETASETYKSMAPQRVDVRGSIIRSQYNQGQVILEVEGLPSPDSRFNRAFVLVEPITQIVDAEGRTISLSELRQGQNVAILLRGGGQGNFVGLGVARKLWVEEPF</sequence>
<name>A0A239KF41_9BACT</name>
<evidence type="ECO:0000313" key="2">
    <source>
        <dbReference type="Proteomes" id="UP000198432"/>
    </source>
</evidence>
<dbReference type="EMBL" id="FZOQ01000028">
    <property type="protein sequence ID" value="SNT16801.1"/>
    <property type="molecule type" value="Genomic_DNA"/>
</dbReference>
<dbReference type="AlphaFoldDB" id="A0A239KF41"/>
<dbReference type="Proteomes" id="UP000198432">
    <property type="component" value="Unassembled WGS sequence"/>
</dbReference>
<accession>A0A239KF41</accession>
<evidence type="ECO:0000313" key="1">
    <source>
        <dbReference type="EMBL" id="SNT16801.1"/>
    </source>
</evidence>